<evidence type="ECO:0000256" key="5">
    <source>
        <dbReference type="ARBA" id="ARBA00023242"/>
    </source>
</evidence>
<accession>A0A1R0H8H6</accession>
<dbReference type="InterPro" id="IPR036390">
    <property type="entry name" value="WH_DNA-bd_sf"/>
</dbReference>
<comment type="caution">
    <text evidence="7">The sequence shown here is derived from an EMBL/GenBank/DDBJ whole genome shotgun (WGS) entry which is preliminary data.</text>
</comment>
<keyword evidence="5 6" id="KW-0539">Nucleus</keyword>
<dbReference type="PANTHER" id="PTHR12780">
    <property type="entry name" value="RNA POLYMERASE III DNA DIRECTED , 39KD SUBUNIT-RELATED"/>
    <property type="match status" value="1"/>
</dbReference>
<dbReference type="GO" id="GO:0005666">
    <property type="term" value="C:RNA polymerase III complex"/>
    <property type="evidence" value="ECO:0007669"/>
    <property type="project" value="UniProtKB-UniRule"/>
</dbReference>
<dbReference type="InterPro" id="IPR007832">
    <property type="entry name" value="RNA_pol_Rpc34"/>
</dbReference>
<reference evidence="7 8" key="1">
    <citation type="journal article" date="2016" name="Mol. Biol. Evol.">
        <title>Genome-Wide Survey of Gut Fungi (Harpellales) Reveals the First Horizontally Transferred Ubiquitin Gene from a Mosquito Host.</title>
        <authorList>
            <person name="Wang Y."/>
            <person name="White M.M."/>
            <person name="Kvist S."/>
            <person name="Moncalvo J.M."/>
        </authorList>
    </citation>
    <scope>NUCLEOTIDE SEQUENCE [LARGE SCALE GENOMIC DNA]</scope>
    <source>
        <strain evidence="7 8">ALG-7-W6</strain>
    </source>
</reference>
<keyword evidence="4 6" id="KW-0804">Transcription</keyword>
<dbReference type="EMBL" id="LSSL01000117">
    <property type="protein sequence ID" value="OLY85406.1"/>
    <property type="molecule type" value="Genomic_DNA"/>
</dbReference>
<comment type="similarity">
    <text evidence="2 6">Belongs to the eukaryotic RPC34/RPC39 RNA polymerase subunit family.</text>
</comment>
<evidence type="ECO:0000313" key="7">
    <source>
        <dbReference type="EMBL" id="OLY85406.1"/>
    </source>
</evidence>
<sequence length="275" mass="30636">MVDLTVEDVATMVNKLSKLGLLEILQVGATFSYRAIESQEALKMASMEPEELLVYKQIMASGDSGIWVRNIKNATNLHQQVVTRCIKQLENKGMIKSVKSVKNPTRKLYMLVDIKPSTEISGGPWFTDQELDTDFIDQLANQCYRYIYSKSVNRLNPNAIYSASYLGFPTAAQVRKFIVDNKVSTVDLGLEDIKSLLNVLIYDGKVEKIVPMGIISGIGQGENDVEYVYRAIVNAAADSPLTEVPCGNCPVYNICSSDGEVSPSNCTYFQKWLNY</sequence>
<dbReference type="SUPFAM" id="SSF46785">
    <property type="entry name" value="Winged helix' DNA-binding domain"/>
    <property type="match status" value="1"/>
</dbReference>
<evidence type="ECO:0000256" key="1">
    <source>
        <dbReference type="ARBA" id="ARBA00004123"/>
    </source>
</evidence>
<comment type="subcellular location">
    <subcellularLocation>
        <location evidence="1 6">Nucleus</location>
    </subcellularLocation>
</comment>
<gene>
    <name evidence="7" type="ORF">AYI68_g403</name>
</gene>
<name>A0A1R0H8H6_9FUNG</name>
<protein>
    <recommendedName>
        <fullName evidence="6">DNA-directed RNA polymerase III subunit RPC6</fullName>
        <shortName evidence="6">RNA polymerase III subunit C6</shortName>
    </recommendedName>
</protein>
<keyword evidence="8" id="KW-1185">Reference proteome</keyword>
<dbReference type="Gene3D" id="1.10.10.10">
    <property type="entry name" value="Winged helix-like DNA-binding domain superfamily/Winged helix DNA-binding domain"/>
    <property type="match status" value="1"/>
</dbReference>
<dbReference type="Proteomes" id="UP000187455">
    <property type="component" value="Unassembled WGS sequence"/>
</dbReference>
<dbReference type="GO" id="GO:0006383">
    <property type="term" value="P:transcription by RNA polymerase III"/>
    <property type="evidence" value="ECO:0007669"/>
    <property type="project" value="UniProtKB-UniRule"/>
</dbReference>
<dbReference type="STRING" id="133383.A0A1R0H8H6"/>
<dbReference type="Pfam" id="PF05158">
    <property type="entry name" value="RNA_pol_Rpc34"/>
    <property type="match status" value="1"/>
</dbReference>
<dbReference type="AlphaFoldDB" id="A0A1R0H8H6"/>
<dbReference type="FunFam" id="1.10.10.10:FF:000116">
    <property type="entry name" value="DNA-directed RNA polymerase III subunit RPC6"/>
    <property type="match status" value="1"/>
</dbReference>
<dbReference type="InterPro" id="IPR036388">
    <property type="entry name" value="WH-like_DNA-bd_sf"/>
</dbReference>
<dbReference type="GO" id="GO:0005654">
    <property type="term" value="C:nucleoplasm"/>
    <property type="evidence" value="ECO:0007669"/>
    <property type="project" value="UniProtKB-ARBA"/>
</dbReference>
<dbReference type="OrthoDB" id="613763at2759"/>
<evidence type="ECO:0000256" key="2">
    <source>
        <dbReference type="ARBA" id="ARBA00011038"/>
    </source>
</evidence>
<keyword evidence="3 6" id="KW-0240">DNA-directed RNA polymerase</keyword>
<proteinExistence type="inferred from homology"/>
<dbReference type="PIRSF" id="PIRSF028763">
    <property type="entry name" value="RNA_pol_Rpc34"/>
    <property type="match status" value="1"/>
</dbReference>
<comment type="function">
    <text evidence="6">DNA-dependent RNA polymerase catalyzes the transcription of DNA into RNA using the four ribonucleoside triphosphates as substrates. Specific peripheric component of RNA polymerase III which synthesizes small RNAs, such as 5S rRNA and tRNAs.</text>
</comment>
<dbReference type="GO" id="GO:0005737">
    <property type="term" value="C:cytoplasm"/>
    <property type="evidence" value="ECO:0007669"/>
    <property type="project" value="UniProtKB-ARBA"/>
</dbReference>
<evidence type="ECO:0000256" key="3">
    <source>
        <dbReference type="ARBA" id="ARBA00022478"/>
    </source>
</evidence>
<evidence type="ECO:0000313" key="8">
    <source>
        <dbReference type="Proteomes" id="UP000187455"/>
    </source>
</evidence>
<organism evidence="7 8">
    <name type="scientific">Smittium mucronatum</name>
    <dbReference type="NCBI Taxonomy" id="133383"/>
    <lineage>
        <taxon>Eukaryota</taxon>
        <taxon>Fungi</taxon>
        <taxon>Fungi incertae sedis</taxon>
        <taxon>Zoopagomycota</taxon>
        <taxon>Kickxellomycotina</taxon>
        <taxon>Harpellomycetes</taxon>
        <taxon>Harpellales</taxon>
        <taxon>Legeriomycetaceae</taxon>
        <taxon>Smittium</taxon>
    </lineage>
</organism>
<dbReference type="InterPro" id="IPR016049">
    <property type="entry name" value="RNA_pol_Rpc34-like"/>
</dbReference>
<evidence type="ECO:0000256" key="6">
    <source>
        <dbReference type="PIRNR" id="PIRNR028763"/>
    </source>
</evidence>
<evidence type="ECO:0000256" key="4">
    <source>
        <dbReference type="ARBA" id="ARBA00023163"/>
    </source>
</evidence>